<dbReference type="AlphaFoldDB" id="A0A8H4HW01"/>
<protein>
    <submittedName>
        <fullName evidence="2">Uncharacterized protein</fullName>
    </submittedName>
</protein>
<reference evidence="2" key="1">
    <citation type="submission" date="2021-08" db="EMBL/GenBank/DDBJ databases">
        <title>Global Aspergillus fumigatus from environmental and clinical sources.</title>
        <authorList>
            <person name="Barber A."/>
            <person name="Sae-Ong T."/>
        </authorList>
    </citation>
    <scope>NUCLEOTIDE SEQUENCE</scope>
    <source>
        <strain evidence="2">NRZ-2016-071</strain>
    </source>
</reference>
<proteinExistence type="predicted"/>
<comment type="caution">
    <text evidence="2">The sequence shown here is derived from an EMBL/GenBank/DDBJ whole genome shotgun (WGS) entry which is preliminary data.</text>
</comment>
<dbReference type="EMBL" id="JAIBSC010000068">
    <property type="protein sequence ID" value="KAH1901342.1"/>
    <property type="molecule type" value="Genomic_DNA"/>
</dbReference>
<sequence length="160" mass="17827">MLLHPIVQLRTASIARATQLDPITNKQQSVRANRPPKQSHTPQIVMSFLTSVRASITHRVAIRPSYRAVSAFHNSPARLGLNESDGNRDDLDSYYEAEKEDLLKSTKEGKAKWKGELASNSEASVKADRGELDSDDKDFQSLQSRTKDLPNRSGPVNKTQ</sequence>
<evidence type="ECO:0000313" key="3">
    <source>
        <dbReference type="Proteomes" id="UP000813423"/>
    </source>
</evidence>
<accession>A0A8H4HW01</accession>
<dbReference type="OMA" id="KAKWKQE"/>
<evidence type="ECO:0000313" key="2">
    <source>
        <dbReference type="EMBL" id="KAH1901342.1"/>
    </source>
</evidence>
<organism evidence="2 3">
    <name type="scientific">Aspergillus fumigatus</name>
    <name type="common">Neosartorya fumigata</name>
    <dbReference type="NCBI Taxonomy" id="746128"/>
    <lineage>
        <taxon>Eukaryota</taxon>
        <taxon>Fungi</taxon>
        <taxon>Dikarya</taxon>
        <taxon>Ascomycota</taxon>
        <taxon>Pezizomycotina</taxon>
        <taxon>Eurotiomycetes</taxon>
        <taxon>Eurotiomycetidae</taxon>
        <taxon>Eurotiales</taxon>
        <taxon>Aspergillaceae</taxon>
        <taxon>Aspergillus</taxon>
        <taxon>Aspergillus subgen. Fumigati</taxon>
    </lineage>
</organism>
<gene>
    <name evidence="2" type="ORF">KXV57_007941</name>
</gene>
<feature type="region of interest" description="Disordered" evidence="1">
    <location>
        <begin position="107"/>
        <end position="160"/>
    </location>
</feature>
<evidence type="ECO:0000256" key="1">
    <source>
        <dbReference type="SAM" id="MobiDB-lite"/>
    </source>
</evidence>
<name>A0A8H4HW01_ASPFM</name>
<dbReference type="Proteomes" id="UP000813423">
    <property type="component" value="Unassembled WGS sequence"/>
</dbReference>